<dbReference type="AlphaFoldDB" id="A0A2R8AGY4"/>
<evidence type="ECO:0000313" key="2">
    <source>
        <dbReference type="EMBL" id="SPF75278.1"/>
    </source>
</evidence>
<dbReference type="Proteomes" id="UP000244911">
    <property type="component" value="Unassembled WGS sequence"/>
</dbReference>
<name>A0A2R8AGY4_9RHOB</name>
<dbReference type="InterPro" id="IPR028992">
    <property type="entry name" value="Hedgehog/Intein_dom"/>
</dbReference>
<reference evidence="2 3" key="1">
    <citation type="submission" date="2018-03" db="EMBL/GenBank/DDBJ databases">
        <authorList>
            <person name="Keele B.F."/>
        </authorList>
    </citation>
    <scope>NUCLEOTIDE SEQUENCE [LARGE SCALE GENOMIC DNA]</scope>
    <source>
        <strain evidence="2 3">CECT 8811</strain>
    </source>
</reference>
<dbReference type="SUPFAM" id="SSF51294">
    <property type="entry name" value="Hedgehog/intein (Hint) domain"/>
    <property type="match status" value="1"/>
</dbReference>
<dbReference type="InterPro" id="IPR036844">
    <property type="entry name" value="Hint_dom_sf"/>
</dbReference>
<dbReference type="EMBL" id="OMOI01000001">
    <property type="protein sequence ID" value="SPF75278.1"/>
    <property type="molecule type" value="Genomic_DNA"/>
</dbReference>
<proteinExistence type="predicted"/>
<evidence type="ECO:0000313" key="3">
    <source>
        <dbReference type="Proteomes" id="UP000244911"/>
    </source>
</evidence>
<sequence>MNMGYEGTFVISWAQTKVNLTDNAPLQTLTAGSDWQWSGEALRVDCTRELALLQNVGDQVDNRRRAAIFAHQLVGAATIGAAGLELLADDDPRLNVGFEVTDGYESYRVSLVVSPNGGCPLLVFAGAMPRANTTLRVVRANMVATQEDLLTEQPSGVAVLSEGTRVRTPSGECAVEELREGSVVLTREHGGQPVLWVGQRHVSEVRMMVHPETKPIRLRAGAIRSGQPDSDLLVSPHQQILVSGMRAQQLAGRDEVLASAADLVDGSLITTDRNASEISFYQVLLGRHEVIWANGVPVESQHPAFADLDTTNAEHRARLMSLFPQLDGMAARNAPAPYEIHDNLVQMGFA</sequence>
<organism evidence="2 3">
    <name type="scientific">Aliiroseovarius pelagivivens</name>
    <dbReference type="NCBI Taxonomy" id="1639690"/>
    <lineage>
        <taxon>Bacteria</taxon>
        <taxon>Pseudomonadati</taxon>
        <taxon>Pseudomonadota</taxon>
        <taxon>Alphaproteobacteria</taxon>
        <taxon>Rhodobacterales</taxon>
        <taxon>Paracoccaceae</taxon>
        <taxon>Aliiroseovarius</taxon>
    </lineage>
</organism>
<gene>
    <name evidence="2" type="ORF">ALP8811_00265</name>
</gene>
<dbReference type="Pfam" id="PF13403">
    <property type="entry name" value="Hint_2"/>
    <property type="match status" value="1"/>
</dbReference>
<keyword evidence="3" id="KW-1185">Reference proteome</keyword>
<evidence type="ECO:0000259" key="1">
    <source>
        <dbReference type="Pfam" id="PF13403"/>
    </source>
</evidence>
<accession>A0A2R8AGY4</accession>
<protein>
    <recommendedName>
        <fullName evidence="1">Hedgehog/Intein (Hint) domain-containing protein</fullName>
    </recommendedName>
</protein>
<feature type="domain" description="Hedgehog/Intein (Hint)" evidence="1">
    <location>
        <begin position="161"/>
        <end position="303"/>
    </location>
</feature>